<evidence type="ECO:0000256" key="4">
    <source>
        <dbReference type="ARBA" id="ARBA00022475"/>
    </source>
</evidence>
<keyword evidence="7" id="KW-0812">Transmembrane</keyword>
<dbReference type="InterPro" id="IPR029016">
    <property type="entry name" value="GAF-like_dom_sf"/>
</dbReference>
<evidence type="ECO:0000256" key="13">
    <source>
        <dbReference type="ARBA" id="ARBA00023136"/>
    </source>
</evidence>
<keyword evidence="6" id="KW-0808">Transferase</keyword>
<dbReference type="AlphaFoldDB" id="A0A150K431"/>
<dbReference type="GO" id="GO:0005886">
    <property type="term" value="C:plasma membrane"/>
    <property type="evidence" value="ECO:0007669"/>
    <property type="project" value="UniProtKB-SubCell"/>
</dbReference>
<evidence type="ECO:0000256" key="5">
    <source>
        <dbReference type="ARBA" id="ARBA00022553"/>
    </source>
</evidence>
<evidence type="ECO:0000256" key="3">
    <source>
        <dbReference type="ARBA" id="ARBA00012438"/>
    </source>
</evidence>
<evidence type="ECO:0000256" key="11">
    <source>
        <dbReference type="ARBA" id="ARBA00022989"/>
    </source>
</evidence>
<keyword evidence="12" id="KW-0902">Two-component regulatory system</keyword>
<dbReference type="PANTHER" id="PTHR34220">
    <property type="entry name" value="SENSOR HISTIDINE KINASE YPDA"/>
    <property type="match status" value="1"/>
</dbReference>
<dbReference type="SMART" id="SM00387">
    <property type="entry name" value="HATPase_c"/>
    <property type="match status" value="1"/>
</dbReference>
<dbReference type="EMBL" id="LQYG01000029">
    <property type="protein sequence ID" value="KYC64307.1"/>
    <property type="molecule type" value="Genomic_DNA"/>
</dbReference>
<organism evidence="14 15">
    <name type="scientific">Heyndrickxia coagulans</name>
    <name type="common">Weizmannia coagulans</name>
    <dbReference type="NCBI Taxonomy" id="1398"/>
    <lineage>
        <taxon>Bacteria</taxon>
        <taxon>Bacillati</taxon>
        <taxon>Bacillota</taxon>
        <taxon>Bacilli</taxon>
        <taxon>Bacillales</taxon>
        <taxon>Bacillaceae</taxon>
        <taxon>Heyndrickxia</taxon>
    </lineage>
</organism>
<gene>
    <name evidence="14" type="ORF">B4098_1906</name>
</gene>
<keyword evidence="13" id="KW-0472">Membrane</keyword>
<dbReference type="PANTHER" id="PTHR34220:SF7">
    <property type="entry name" value="SENSOR HISTIDINE KINASE YPDA"/>
    <property type="match status" value="1"/>
</dbReference>
<dbReference type="PATRIC" id="fig|1398.26.peg.2185"/>
<dbReference type="Pfam" id="PF06580">
    <property type="entry name" value="His_kinase"/>
    <property type="match status" value="1"/>
</dbReference>
<dbReference type="GO" id="GO:0005524">
    <property type="term" value="F:ATP binding"/>
    <property type="evidence" value="ECO:0007669"/>
    <property type="project" value="UniProtKB-KW"/>
</dbReference>
<dbReference type="Proteomes" id="UP000075288">
    <property type="component" value="Unassembled WGS sequence"/>
</dbReference>
<proteinExistence type="predicted"/>
<dbReference type="Gene3D" id="1.10.1760.20">
    <property type="match status" value="1"/>
</dbReference>
<dbReference type="EC" id="2.7.13.3" evidence="3"/>
<keyword evidence="4" id="KW-1003">Cell membrane</keyword>
<dbReference type="InterPro" id="IPR036890">
    <property type="entry name" value="HATPase_C_sf"/>
</dbReference>
<dbReference type="InterPro" id="IPR050640">
    <property type="entry name" value="Bact_2-comp_sensor_kinase"/>
</dbReference>
<dbReference type="Pfam" id="PF02518">
    <property type="entry name" value="HATPase_c"/>
    <property type="match status" value="1"/>
</dbReference>
<evidence type="ECO:0000313" key="14">
    <source>
        <dbReference type="EMBL" id="KYC64307.1"/>
    </source>
</evidence>
<comment type="subcellular location">
    <subcellularLocation>
        <location evidence="2">Cell membrane</location>
        <topology evidence="2">Multi-pass membrane protein</topology>
    </subcellularLocation>
</comment>
<dbReference type="Gene3D" id="3.30.565.10">
    <property type="entry name" value="Histidine kinase-like ATPase, C-terminal domain"/>
    <property type="match status" value="1"/>
</dbReference>
<keyword evidence="8" id="KW-0547">Nucleotide-binding</keyword>
<evidence type="ECO:0000256" key="1">
    <source>
        <dbReference type="ARBA" id="ARBA00000085"/>
    </source>
</evidence>
<dbReference type="PROSITE" id="PS50109">
    <property type="entry name" value="HIS_KIN"/>
    <property type="match status" value="1"/>
</dbReference>
<evidence type="ECO:0000256" key="2">
    <source>
        <dbReference type="ARBA" id="ARBA00004651"/>
    </source>
</evidence>
<evidence type="ECO:0000256" key="12">
    <source>
        <dbReference type="ARBA" id="ARBA00023012"/>
    </source>
</evidence>
<reference evidence="14 15" key="1">
    <citation type="submission" date="2016-01" db="EMBL/GenBank/DDBJ databases">
        <title>Genome Sequences of Twelve Sporeforming Bacillus Species Isolated from Foods.</title>
        <authorList>
            <person name="Berendsen E.M."/>
            <person name="Wells-Bennik M.H."/>
            <person name="Krawcyk A.O."/>
            <person name="De Jong A."/>
            <person name="Holsappel S."/>
            <person name="Eijlander R.T."/>
            <person name="Kuipers O.P."/>
        </authorList>
    </citation>
    <scope>NUCLEOTIDE SEQUENCE [LARGE SCALE GENOMIC DNA]</scope>
    <source>
        <strain evidence="14 15">B4098</strain>
    </source>
</reference>
<evidence type="ECO:0000256" key="10">
    <source>
        <dbReference type="ARBA" id="ARBA00022840"/>
    </source>
</evidence>
<evidence type="ECO:0000256" key="9">
    <source>
        <dbReference type="ARBA" id="ARBA00022777"/>
    </source>
</evidence>
<evidence type="ECO:0000256" key="7">
    <source>
        <dbReference type="ARBA" id="ARBA00022692"/>
    </source>
</evidence>
<name>A0A150K431_HEYCO</name>
<keyword evidence="5" id="KW-0597">Phosphoprotein</keyword>
<comment type="catalytic activity">
    <reaction evidence="1">
        <text>ATP + protein L-histidine = ADP + protein N-phospho-L-histidine.</text>
        <dbReference type="EC" id="2.7.13.3"/>
    </reaction>
</comment>
<dbReference type="Gene3D" id="3.30.450.40">
    <property type="match status" value="1"/>
</dbReference>
<dbReference type="SUPFAM" id="SSF55781">
    <property type="entry name" value="GAF domain-like"/>
    <property type="match status" value="1"/>
</dbReference>
<dbReference type="InterPro" id="IPR005467">
    <property type="entry name" value="His_kinase_dom"/>
</dbReference>
<evidence type="ECO:0000313" key="15">
    <source>
        <dbReference type="Proteomes" id="UP000075288"/>
    </source>
</evidence>
<dbReference type="GO" id="GO:0071555">
    <property type="term" value="P:cell wall organization"/>
    <property type="evidence" value="ECO:0007669"/>
    <property type="project" value="InterPro"/>
</dbReference>
<dbReference type="GO" id="GO:0000155">
    <property type="term" value="F:phosphorelay sensor kinase activity"/>
    <property type="evidence" value="ECO:0007669"/>
    <property type="project" value="InterPro"/>
</dbReference>
<comment type="caution">
    <text evidence="14">The sequence shown here is derived from an EMBL/GenBank/DDBJ whole genome shotgun (WGS) entry which is preliminary data.</text>
</comment>
<dbReference type="InterPro" id="IPR011620">
    <property type="entry name" value="Sig_transdc_His_kinase_LytS_TM"/>
</dbReference>
<evidence type="ECO:0000256" key="6">
    <source>
        <dbReference type="ARBA" id="ARBA00022679"/>
    </source>
</evidence>
<keyword evidence="9" id="KW-0418">Kinase</keyword>
<protein>
    <recommendedName>
        <fullName evidence="3">histidine kinase</fullName>
        <ecNumber evidence="3">2.7.13.3</ecNumber>
    </recommendedName>
</protein>
<accession>A0A150K431</accession>
<keyword evidence="10" id="KW-0067">ATP-binding</keyword>
<dbReference type="InterPro" id="IPR003594">
    <property type="entry name" value="HATPase_dom"/>
</dbReference>
<sequence>METSFEMLLEIFERAALLLTCLFFITRVPRFKEIFQQEQPSVFELSFITAVFCSFAIFATYSGIKVDGSLVNVRIIAIVSGGILFGPWVGIITGIVSGLHRYLIDIGGVTSVPCLITSITAGVISGLISRKVKNSWRWFVGIAAGMFCEILTMLLILVFAHPFSTGVDIVSKIAFPMIAGDVNIGLIVLLIKSVEGEKEFVAAKQAKLALDIANKTMPYFRAINAESLEKICAIIKNEIRADAVAITDKKKILAYVGFGQERYQIGHEIISDLTKTAIKSGEITIRNHIQDQQTPQIQCLLIIPLKERDEVTGTLKIYYKKANKITYSLQTMAIGLAQMISTLMEISRIEEIKEEANKAEWKALQTKINPHFLFNALNAIASTTRRNPDKARKLIMNLSGFMRYNLELADDFIDINKELQQVRDYIEIEKARFGSRLQVEYEIDAVSVLIPSLIIQPLVENAINHGILKVKGPGIVKISVKEVGNKVRISVADTGAGIPEEVIEHVYQDNMPVTQIGLYNVHRRVKLIYGNGLAIRRLNPGTEVYFEVPKVGEYESHYSGRRNTGT</sequence>
<dbReference type="RefSeq" id="WP_017553859.1">
    <property type="nucleotide sequence ID" value="NZ_CP110483.1"/>
</dbReference>
<keyword evidence="11" id="KW-1133">Transmembrane helix</keyword>
<dbReference type="SUPFAM" id="SSF55874">
    <property type="entry name" value="ATPase domain of HSP90 chaperone/DNA topoisomerase II/histidine kinase"/>
    <property type="match status" value="1"/>
</dbReference>
<dbReference type="Pfam" id="PF07694">
    <property type="entry name" value="5TM-5TMR_LYT"/>
    <property type="match status" value="1"/>
</dbReference>
<evidence type="ECO:0000256" key="8">
    <source>
        <dbReference type="ARBA" id="ARBA00022741"/>
    </source>
</evidence>
<dbReference type="InterPro" id="IPR010559">
    <property type="entry name" value="Sig_transdc_His_kin_internal"/>
</dbReference>